<feature type="domain" description="Acyl-CoA dehydrogenase/oxidase N-terminal" evidence="11">
    <location>
        <begin position="30"/>
        <end position="139"/>
    </location>
</feature>
<dbReference type="InterPro" id="IPR009075">
    <property type="entry name" value="AcylCo_DH/oxidase_C"/>
</dbReference>
<comment type="caution">
    <text evidence="12">The sequence shown here is derived from an EMBL/GenBank/DDBJ whole genome shotgun (WGS) entry which is preliminary data.</text>
</comment>
<dbReference type="Pfam" id="PF02770">
    <property type="entry name" value="Acyl-CoA_dh_M"/>
    <property type="match status" value="1"/>
</dbReference>
<evidence type="ECO:0000256" key="6">
    <source>
        <dbReference type="ARBA" id="ARBA00023002"/>
    </source>
</evidence>
<dbReference type="InterPro" id="IPR046373">
    <property type="entry name" value="Acyl-CoA_Oxase/DH_mid-dom_sf"/>
</dbReference>
<evidence type="ECO:0000256" key="3">
    <source>
        <dbReference type="ARBA" id="ARBA00011738"/>
    </source>
</evidence>
<evidence type="ECO:0000259" key="11">
    <source>
        <dbReference type="Pfam" id="PF02771"/>
    </source>
</evidence>
<name>A0ABP8B2N4_9ACTN</name>
<feature type="region of interest" description="Disordered" evidence="8">
    <location>
        <begin position="1"/>
        <end position="22"/>
    </location>
</feature>
<accession>A0ABP8B2N4</accession>
<comment type="similarity">
    <text evidence="2 7">Belongs to the acyl-CoA dehydrogenase family.</text>
</comment>
<feature type="compositionally biased region" description="Polar residues" evidence="8">
    <location>
        <begin position="1"/>
        <end position="10"/>
    </location>
</feature>
<dbReference type="InterPro" id="IPR037069">
    <property type="entry name" value="AcylCoA_DH/ox_N_sf"/>
</dbReference>
<dbReference type="InterPro" id="IPR036250">
    <property type="entry name" value="AcylCo_DH-like_C"/>
</dbReference>
<protein>
    <submittedName>
        <fullName evidence="12">Acyl-CoA dehydrogenase family protein</fullName>
    </submittedName>
</protein>
<dbReference type="RefSeq" id="WP_344919783.1">
    <property type="nucleotide sequence ID" value="NZ_BAABAQ010000007.1"/>
</dbReference>
<dbReference type="InterPro" id="IPR013786">
    <property type="entry name" value="AcylCoA_DH/ox_N"/>
</dbReference>
<dbReference type="SUPFAM" id="SSF47203">
    <property type="entry name" value="Acyl-CoA dehydrogenase C-terminal domain-like"/>
    <property type="match status" value="1"/>
</dbReference>
<feature type="region of interest" description="Disordered" evidence="8">
    <location>
        <begin position="148"/>
        <end position="170"/>
    </location>
</feature>
<evidence type="ECO:0000259" key="10">
    <source>
        <dbReference type="Pfam" id="PF02770"/>
    </source>
</evidence>
<evidence type="ECO:0000256" key="4">
    <source>
        <dbReference type="ARBA" id="ARBA00022630"/>
    </source>
</evidence>
<keyword evidence="5 7" id="KW-0274">FAD</keyword>
<comment type="cofactor">
    <cofactor evidence="1 7">
        <name>FAD</name>
        <dbReference type="ChEBI" id="CHEBI:57692"/>
    </cofactor>
</comment>
<evidence type="ECO:0000256" key="5">
    <source>
        <dbReference type="ARBA" id="ARBA00022827"/>
    </source>
</evidence>
<dbReference type="EMBL" id="BAABAQ010000007">
    <property type="protein sequence ID" value="GAA4196217.1"/>
    <property type="molecule type" value="Genomic_DNA"/>
</dbReference>
<evidence type="ECO:0000313" key="13">
    <source>
        <dbReference type="Proteomes" id="UP001501251"/>
    </source>
</evidence>
<dbReference type="Gene3D" id="1.20.140.10">
    <property type="entry name" value="Butyryl-CoA Dehydrogenase, subunit A, domain 3"/>
    <property type="match status" value="1"/>
</dbReference>
<keyword evidence="6 7" id="KW-0560">Oxidoreductase</keyword>
<proteinExistence type="inferred from homology"/>
<comment type="subunit">
    <text evidence="3">Homodimer.</text>
</comment>
<dbReference type="InterPro" id="IPR050741">
    <property type="entry name" value="Acyl-CoA_dehydrogenase"/>
</dbReference>
<dbReference type="PANTHER" id="PTHR48083">
    <property type="entry name" value="MEDIUM-CHAIN SPECIFIC ACYL-COA DEHYDROGENASE, MITOCHONDRIAL-RELATED"/>
    <property type="match status" value="1"/>
</dbReference>
<dbReference type="InterPro" id="IPR006091">
    <property type="entry name" value="Acyl-CoA_Oxase/DH_mid-dom"/>
</dbReference>
<feature type="domain" description="Acyl-CoA oxidase/dehydrogenase middle" evidence="10">
    <location>
        <begin position="144"/>
        <end position="233"/>
    </location>
</feature>
<dbReference type="InterPro" id="IPR009100">
    <property type="entry name" value="AcylCoA_DH/oxidase_NM_dom_sf"/>
</dbReference>
<dbReference type="PANTHER" id="PTHR48083:SF13">
    <property type="entry name" value="ACYL-COA DEHYDROGENASE FAMILY MEMBER 11"/>
    <property type="match status" value="1"/>
</dbReference>
<dbReference type="Pfam" id="PF00441">
    <property type="entry name" value="Acyl-CoA_dh_1"/>
    <property type="match status" value="1"/>
</dbReference>
<dbReference type="Pfam" id="PF02771">
    <property type="entry name" value="Acyl-CoA_dh_N"/>
    <property type="match status" value="1"/>
</dbReference>
<dbReference type="Proteomes" id="UP001501251">
    <property type="component" value="Unassembled WGS sequence"/>
</dbReference>
<sequence length="402" mass="42150">MSQQAVTATDTEPIGPDTWGAPACPPGVLTLRERVAGFVREHVMPHEARLDAGGAPARELLARLRCRARAEGLWGLPLPVELGGAGLSLTEYAHVAEAEGASDHGPGVLGSTALLDVTTLAGHAEPAVRDLYLPRLASGRLSMCNAMTEPDAPGSEPGLTTTRATREPDGSWTVHGRKWFVTGAGDADLAAVLARTSGAPPSTTGLSLLLVPTSAPGFRVVRELPVLGAGGQWEIALDAVTVPPGHLLGRPGRGLRVLAERVRLGRLLRCLRWLGQAERAFALMRERARSRPTASGRLADLQLVQALVFDALLAIRTTRPLVFEAVALVEAGLDARIETGLAKVAAARTLQQVTDAAIQVHGAAGLGPGTPLPALFRTGRMARLLDGPDELHVSAVARRILG</sequence>
<dbReference type="SUPFAM" id="SSF56645">
    <property type="entry name" value="Acyl-CoA dehydrogenase NM domain-like"/>
    <property type="match status" value="1"/>
</dbReference>
<organism evidence="12 13">
    <name type="scientific">Streptosporangium oxazolinicum</name>
    <dbReference type="NCBI Taxonomy" id="909287"/>
    <lineage>
        <taxon>Bacteria</taxon>
        <taxon>Bacillati</taxon>
        <taxon>Actinomycetota</taxon>
        <taxon>Actinomycetes</taxon>
        <taxon>Streptosporangiales</taxon>
        <taxon>Streptosporangiaceae</taxon>
        <taxon>Streptosporangium</taxon>
    </lineage>
</organism>
<evidence type="ECO:0000259" key="9">
    <source>
        <dbReference type="Pfam" id="PF00441"/>
    </source>
</evidence>
<evidence type="ECO:0000256" key="2">
    <source>
        <dbReference type="ARBA" id="ARBA00009347"/>
    </source>
</evidence>
<evidence type="ECO:0000256" key="1">
    <source>
        <dbReference type="ARBA" id="ARBA00001974"/>
    </source>
</evidence>
<dbReference type="Gene3D" id="1.10.540.10">
    <property type="entry name" value="Acyl-CoA dehydrogenase/oxidase, N-terminal domain"/>
    <property type="match status" value="1"/>
</dbReference>
<gene>
    <name evidence="12" type="ORF">GCM10022252_43180</name>
</gene>
<reference evidence="13" key="1">
    <citation type="journal article" date="2019" name="Int. J. Syst. Evol. Microbiol.">
        <title>The Global Catalogue of Microorganisms (GCM) 10K type strain sequencing project: providing services to taxonomists for standard genome sequencing and annotation.</title>
        <authorList>
            <consortium name="The Broad Institute Genomics Platform"/>
            <consortium name="The Broad Institute Genome Sequencing Center for Infectious Disease"/>
            <person name="Wu L."/>
            <person name="Ma J."/>
        </authorList>
    </citation>
    <scope>NUCLEOTIDE SEQUENCE [LARGE SCALE GENOMIC DNA]</scope>
    <source>
        <strain evidence="13">JCM 17388</strain>
    </source>
</reference>
<keyword evidence="13" id="KW-1185">Reference proteome</keyword>
<dbReference type="Gene3D" id="2.40.110.10">
    <property type="entry name" value="Butyryl-CoA Dehydrogenase, subunit A, domain 2"/>
    <property type="match status" value="1"/>
</dbReference>
<evidence type="ECO:0000256" key="8">
    <source>
        <dbReference type="SAM" id="MobiDB-lite"/>
    </source>
</evidence>
<evidence type="ECO:0000313" key="12">
    <source>
        <dbReference type="EMBL" id="GAA4196217.1"/>
    </source>
</evidence>
<evidence type="ECO:0000256" key="7">
    <source>
        <dbReference type="RuleBase" id="RU362125"/>
    </source>
</evidence>
<feature type="domain" description="Acyl-CoA dehydrogenase/oxidase C-terminal" evidence="9">
    <location>
        <begin position="252"/>
        <end position="401"/>
    </location>
</feature>
<keyword evidence="4 7" id="KW-0285">Flavoprotein</keyword>